<sequence>MSAGKWAEETGAHTRLIGILARFIQKKQHTLLERAKGQKSFTPVYDFEVELGFFVLSNDTVALVNIGGSAGDVLMDVMKLLPGLRAQLLPKWLAETLQSVCCLSPVPPNLSELARVSSKDNSAKRFVSIEDGPCQDTDHGDDTFGCSDTSPRRTHSYTNGSMGDGLQFEKQWRALMDEAGSQVTKLFRSKSANTIVEAVPKIASNNMKSFNIKAIVATLVSLLFFAKADDALYVTLCNNINYGGCQDVRPHRYRCYTLDKATMAVSSIKFSGPRVIACQLFEGTDCTGAASGWLLKSNPNLGTLNYQDVGNSYMCQIHNSTTLNQAPSLHSTLSAEQVKVTTPVPISYHYQLTNTSSKMQPPSKMLAVLAAVTLAFPFAQHVKAAPAHHRSGVVQFRSSRHQLDEPIHNPVHLDLCAGYYLENPCTFNVVLPQGKCVVVPRNAAFSSLSYNEQATCTLFTGKICDAVQAEYNEESIVLPYDVISDLSRVGWAKKVRSIYCKWSDAAFKVKGRSSLSITAPVKGSATAVQAVKVNDTVPRTAALAHHRDHDLMHITLYDKIQFEDDGTPGSGYEFVMEPNLCIKLRDVQFERKTSSIKFERGPVCTFFANGDCNGGPTLVLAIQETNLKPFHTDDWKTWNDRISFSCQWKNDLQA</sequence>
<reference evidence="1 2" key="1">
    <citation type="submission" date="2019-07" db="EMBL/GenBank/DDBJ databases">
        <title>Finished genome of Venturia effusa.</title>
        <authorList>
            <person name="Young C.A."/>
            <person name="Cox M.P."/>
            <person name="Ganley A.R.D."/>
            <person name="David W.J."/>
        </authorList>
    </citation>
    <scope>NUCLEOTIDE SEQUENCE [LARGE SCALE GENOMIC DNA]</scope>
    <source>
        <strain evidence="2">albino</strain>
    </source>
</reference>
<dbReference type="AlphaFoldDB" id="A0A517KWB3"/>
<evidence type="ECO:0000313" key="2">
    <source>
        <dbReference type="Proteomes" id="UP000316270"/>
    </source>
</evidence>
<evidence type="ECO:0000313" key="1">
    <source>
        <dbReference type="EMBL" id="QDS67679.1"/>
    </source>
</evidence>
<protein>
    <submittedName>
        <fullName evidence="1">Uncharacterized protein</fullName>
    </submittedName>
</protein>
<organism evidence="1 2">
    <name type="scientific">Venturia effusa</name>
    <dbReference type="NCBI Taxonomy" id="50376"/>
    <lineage>
        <taxon>Eukaryota</taxon>
        <taxon>Fungi</taxon>
        <taxon>Dikarya</taxon>
        <taxon>Ascomycota</taxon>
        <taxon>Pezizomycotina</taxon>
        <taxon>Dothideomycetes</taxon>
        <taxon>Pleosporomycetidae</taxon>
        <taxon>Venturiales</taxon>
        <taxon>Venturiaceae</taxon>
        <taxon>Venturia</taxon>
    </lineage>
</organism>
<name>A0A517KWB3_9PEZI</name>
<keyword evidence="2" id="KW-1185">Reference proteome</keyword>
<gene>
    <name evidence="1" type="ORF">FKW77_005233</name>
</gene>
<dbReference type="Proteomes" id="UP000316270">
    <property type="component" value="Chromosome 1"/>
</dbReference>
<dbReference type="OrthoDB" id="10404947at2759"/>
<proteinExistence type="predicted"/>
<accession>A0A517KWB3</accession>
<dbReference type="EMBL" id="CP042185">
    <property type="protein sequence ID" value="QDS67679.1"/>
    <property type="molecule type" value="Genomic_DNA"/>
</dbReference>